<evidence type="ECO:0000313" key="3">
    <source>
        <dbReference type="Proteomes" id="UP001153328"/>
    </source>
</evidence>
<evidence type="ECO:0008006" key="4">
    <source>
        <dbReference type="Google" id="ProtNLM"/>
    </source>
</evidence>
<dbReference type="Proteomes" id="UP001153328">
    <property type="component" value="Unassembled WGS sequence"/>
</dbReference>
<feature type="compositionally biased region" description="Basic residues" evidence="1">
    <location>
        <begin position="112"/>
        <end position="127"/>
    </location>
</feature>
<feature type="region of interest" description="Disordered" evidence="1">
    <location>
        <begin position="103"/>
        <end position="127"/>
    </location>
</feature>
<reference evidence="2" key="1">
    <citation type="submission" date="2021-06" db="EMBL/GenBank/DDBJ databases">
        <authorList>
            <person name="Arsene-Ploetze F."/>
        </authorList>
    </citation>
    <scope>NUCLEOTIDE SEQUENCE</scope>
    <source>
        <strain evidence="2">SBRY1</strain>
    </source>
</reference>
<organism evidence="2 3">
    <name type="scientific">Actinacidiphila bryophytorum</name>
    <dbReference type="NCBI Taxonomy" id="1436133"/>
    <lineage>
        <taxon>Bacteria</taxon>
        <taxon>Bacillati</taxon>
        <taxon>Actinomycetota</taxon>
        <taxon>Actinomycetes</taxon>
        <taxon>Kitasatosporales</taxon>
        <taxon>Streptomycetaceae</taxon>
        <taxon>Actinacidiphila</taxon>
    </lineage>
</organism>
<comment type="caution">
    <text evidence="2">The sequence shown here is derived from an EMBL/GenBank/DDBJ whole genome shotgun (WGS) entry which is preliminary data.</text>
</comment>
<name>A0A9W4E1L1_9ACTN</name>
<sequence length="127" mass="12937">MSRMSEPSGAGGPDGTPAAGHPVRIPGDTRLYVPAHPRPPAGPAQESAVGLALQTVPATGELVAVAFTTLDALVAALGECQPWITLPAGRLAELVSRGGLARMSINPVRPGPHARPRPAGHSARPPR</sequence>
<dbReference type="InterPro" id="IPR049975">
    <property type="entry name" value="SAV_915-like_dom"/>
</dbReference>
<keyword evidence="3" id="KW-1185">Reference proteome</keyword>
<evidence type="ECO:0000256" key="1">
    <source>
        <dbReference type="SAM" id="MobiDB-lite"/>
    </source>
</evidence>
<accession>A0A9W4E1L1</accession>
<dbReference type="EMBL" id="CAJVAX010000001">
    <property type="protein sequence ID" value="CAG7607989.1"/>
    <property type="molecule type" value="Genomic_DNA"/>
</dbReference>
<dbReference type="AlphaFoldDB" id="A0A9W4E1L1"/>
<dbReference type="NCBIfam" id="NF042914">
    <property type="entry name" value="SAV915_dom"/>
    <property type="match status" value="1"/>
</dbReference>
<evidence type="ECO:0000313" key="2">
    <source>
        <dbReference type="EMBL" id="CAG7607989.1"/>
    </source>
</evidence>
<gene>
    <name evidence="2" type="ORF">SBRY_11097</name>
</gene>
<proteinExistence type="predicted"/>
<feature type="region of interest" description="Disordered" evidence="1">
    <location>
        <begin position="1"/>
        <end position="46"/>
    </location>
</feature>
<protein>
    <recommendedName>
        <fullName evidence="4">SseB protein N-terminal domain-containing protein</fullName>
    </recommendedName>
</protein>